<dbReference type="Pfam" id="PF19364">
    <property type="entry name" value="DUF5940"/>
    <property type="match status" value="1"/>
</dbReference>
<keyword evidence="2" id="KW-0560">Oxidoreductase</keyword>
<dbReference type="NCBIfam" id="NF040746">
    <property type="entry name" value="reduct_C_beta"/>
    <property type="match status" value="1"/>
</dbReference>
<evidence type="ECO:0000313" key="3">
    <source>
        <dbReference type="Proteomes" id="UP000095727"/>
    </source>
</evidence>
<reference evidence="2 3" key="1">
    <citation type="submission" date="2015-09" db="EMBL/GenBank/DDBJ databases">
        <authorList>
            <consortium name="Pathogen Informatics"/>
        </authorList>
    </citation>
    <scope>NUCLEOTIDE SEQUENCE [LARGE SCALE GENOMIC DNA]</scope>
    <source>
        <strain evidence="2 3">2789STDY5834962</strain>
    </source>
</reference>
<dbReference type="Proteomes" id="UP000095727">
    <property type="component" value="Unassembled WGS sequence"/>
</dbReference>
<dbReference type="AlphaFoldDB" id="A0A173U3B2"/>
<gene>
    <name evidence="2" type="primary">grdC</name>
    <name evidence="2" type="ORF">ERS852574_02560</name>
</gene>
<dbReference type="GO" id="GO:0016746">
    <property type="term" value="F:acyltransferase activity"/>
    <property type="evidence" value="ECO:0007669"/>
    <property type="project" value="InterPro"/>
</dbReference>
<dbReference type="InterPro" id="IPR045984">
    <property type="entry name" value="DUF5940"/>
</dbReference>
<protein>
    <submittedName>
        <fullName evidence="2">Glycine/sarcosine/betaine reductase complex component C subunit beta</fullName>
        <ecNumber evidence="2">1.21.4.2</ecNumber>
    </submittedName>
</protein>
<dbReference type="SUPFAM" id="SSF53901">
    <property type="entry name" value="Thiolase-like"/>
    <property type="match status" value="1"/>
</dbReference>
<sequence length="529" mass="57088">MMVTLVKRECQERWKPAMNSVIKGAGYVLVHTPEMVVYNGTTQTTERVVNPESEYLKELRDHLRSYDTCVNYWPNQVYIGNATPDDLAQVEFPYYDKVKEGAERYGKYGEIMPEDEFLLLAQACDMFEVVMLEKGFVAATKEKFAADPIITDDIVEKVIEGFEISEIEHFVNEEHAEGLYHENKLVGCVKRAHDIDANLSAHVMHENIMSKASSVLALLYGVRNAGIEKTDVEYVIDCAEEACGDMNQRGGGNFAKAAAEVAGLLNATGSDSRGFCAGPSHALIEAAALVKSGAYKCVAVTAGGCTAKLGMNGKDHVKKGLPILEDCLGGFCVIIAENDGVNPEINLDILGRHTVGTGSAPQNVIGSLVADPLERAGLKITDIDKFSPEMQNPDITKPAGAGDVPLANYKMIAALAVKRGELDRKELASFAGEHGLTGWAPTQGHIPSGVPYIGFAREDILAGKINKVMIIGKGSLFLGRMTNLFDGVSFVIQANTGAEDNSGVSEEEVKGLIAKAMKDFAVSLMATEE</sequence>
<dbReference type="EMBL" id="CYXR01000021">
    <property type="protein sequence ID" value="CUN07988.1"/>
    <property type="molecule type" value="Genomic_DNA"/>
</dbReference>
<dbReference type="Gene3D" id="3.40.47.10">
    <property type="match status" value="1"/>
</dbReference>
<dbReference type="EC" id="1.21.4.2" evidence="2"/>
<evidence type="ECO:0000313" key="2">
    <source>
        <dbReference type="EMBL" id="CUN07988.1"/>
    </source>
</evidence>
<accession>A0A173U3B2</accession>
<organism evidence="2 3">
    <name type="scientific">Coprococcus comes</name>
    <dbReference type="NCBI Taxonomy" id="410072"/>
    <lineage>
        <taxon>Bacteria</taxon>
        <taxon>Bacillati</taxon>
        <taxon>Bacillota</taxon>
        <taxon>Clostridia</taxon>
        <taxon>Lachnospirales</taxon>
        <taxon>Lachnospiraceae</taxon>
        <taxon>Coprococcus</taxon>
    </lineage>
</organism>
<dbReference type="InterPro" id="IPR016039">
    <property type="entry name" value="Thiolase-like"/>
</dbReference>
<name>A0A173U3B2_9FIRM</name>
<proteinExistence type="predicted"/>
<evidence type="ECO:0000259" key="1">
    <source>
        <dbReference type="Pfam" id="PF19364"/>
    </source>
</evidence>
<dbReference type="GO" id="GO:0030699">
    <property type="term" value="F:glycine reductase activity"/>
    <property type="evidence" value="ECO:0007669"/>
    <property type="project" value="UniProtKB-EC"/>
</dbReference>
<feature type="domain" description="DUF5940" evidence="1">
    <location>
        <begin position="364"/>
        <end position="525"/>
    </location>
</feature>